<sequence>MSTMPFNDVAARRMARLAGLSYVLYSAAGIYITFGPIPSLSALGDENASPLLALMFRTGFLAEVVLYTFVCVSAAAMYMVLKSVGQGPALVAAFCRLIEGAMGATFIIFKYAVFITVVNPELTPGFSDDQRASLVSLLRDVYGSAIYFLLIPMAVGGVLFFSLFFRSRFIPRWLSAWGIFTYLVIGSVAATVILYPALEEKIMLFFLPGALFEWVAAFWLLFAGINTKHWMARSS</sequence>
<feature type="transmembrane region" description="Helical" evidence="1">
    <location>
        <begin position="177"/>
        <end position="198"/>
    </location>
</feature>
<dbReference type="OrthoDB" id="5421633at2"/>
<dbReference type="Proteomes" id="UP000264589">
    <property type="component" value="Unassembled WGS sequence"/>
</dbReference>
<accession>A0A371RIG5</accession>
<dbReference type="EMBL" id="QUQO01000001">
    <property type="protein sequence ID" value="RFB05247.1"/>
    <property type="molecule type" value="Genomic_DNA"/>
</dbReference>
<evidence type="ECO:0000256" key="1">
    <source>
        <dbReference type="SAM" id="Phobius"/>
    </source>
</evidence>
<keyword evidence="3" id="KW-1185">Reference proteome</keyword>
<dbReference type="InterPro" id="IPR025495">
    <property type="entry name" value="DUF4386"/>
</dbReference>
<feature type="transmembrane region" description="Helical" evidence="1">
    <location>
        <begin position="20"/>
        <end position="40"/>
    </location>
</feature>
<name>A0A371RIG5_9PROT</name>
<keyword evidence="1" id="KW-0812">Transmembrane</keyword>
<feature type="transmembrane region" description="Helical" evidence="1">
    <location>
        <begin position="145"/>
        <end position="165"/>
    </location>
</feature>
<protein>
    <submittedName>
        <fullName evidence="2">DUF4386 domain-containing protein</fullName>
    </submittedName>
</protein>
<feature type="transmembrane region" description="Helical" evidence="1">
    <location>
        <begin position="93"/>
        <end position="118"/>
    </location>
</feature>
<keyword evidence="1" id="KW-0472">Membrane</keyword>
<comment type="caution">
    <text evidence="2">The sequence shown here is derived from an EMBL/GenBank/DDBJ whole genome shotgun (WGS) entry which is preliminary data.</text>
</comment>
<keyword evidence="1" id="KW-1133">Transmembrane helix</keyword>
<dbReference type="Pfam" id="PF14329">
    <property type="entry name" value="DUF4386"/>
    <property type="match status" value="1"/>
</dbReference>
<feature type="transmembrane region" description="Helical" evidence="1">
    <location>
        <begin position="204"/>
        <end position="225"/>
    </location>
</feature>
<dbReference type="InParanoid" id="A0A371RIG5"/>
<organism evidence="2 3">
    <name type="scientific">Parvularcula marina</name>
    <dbReference type="NCBI Taxonomy" id="2292771"/>
    <lineage>
        <taxon>Bacteria</taxon>
        <taxon>Pseudomonadati</taxon>
        <taxon>Pseudomonadota</taxon>
        <taxon>Alphaproteobacteria</taxon>
        <taxon>Parvularculales</taxon>
        <taxon>Parvularculaceae</taxon>
        <taxon>Parvularcula</taxon>
    </lineage>
</organism>
<feature type="transmembrane region" description="Helical" evidence="1">
    <location>
        <begin position="60"/>
        <end position="81"/>
    </location>
</feature>
<proteinExistence type="predicted"/>
<gene>
    <name evidence="2" type="ORF">DX908_08250</name>
</gene>
<reference evidence="2 3" key="1">
    <citation type="submission" date="2018-08" db="EMBL/GenBank/DDBJ databases">
        <title>Parvularcula sp. SM1705, isolated from surface water of the South Sea China.</title>
        <authorList>
            <person name="Sun L."/>
        </authorList>
    </citation>
    <scope>NUCLEOTIDE SEQUENCE [LARGE SCALE GENOMIC DNA]</scope>
    <source>
        <strain evidence="2 3">SM1705</strain>
    </source>
</reference>
<evidence type="ECO:0000313" key="2">
    <source>
        <dbReference type="EMBL" id="RFB05247.1"/>
    </source>
</evidence>
<evidence type="ECO:0000313" key="3">
    <source>
        <dbReference type="Proteomes" id="UP000264589"/>
    </source>
</evidence>
<dbReference type="RefSeq" id="WP_116391879.1">
    <property type="nucleotide sequence ID" value="NZ_QUQO01000001.1"/>
</dbReference>
<dbReference type="AlphaFoldDB" id="A0A371RIG5"/>